<dbReference type="Proteomes" id="UP000736335">
    <property type="component" value="Unassembled WGS sequence"/>
</dbReference>
<proteinExistence type="predicted"/>
<sequence>MAPNSISNPSSIFKDGKLKPGIYKIQSLYSQAFIDIHEHSRDVCCRPATLLGEGRGLWEIKPLGAGYSVKRVDPGRPEQFCVLLHGVKDDVHPSLGVTPYPMAWKLAIVGDEQHRGFEYVRFHWETTDVVWDLAGASDKDGTRVNLFRDTPPRPWRIWKLIPVRVENTLSPSQPLSEKLDPGSPPTYDEHEGEPEPSSSTRTQCFKPELEEFGTIVNEVTVVTTTSTVTTRKRYRVEDA</sequence>
<comment type="caution">
    <text evidence="2">The sequence shown here is derived from an EMBL/GenBank/DDBJ whole genome shotgun (WGS) entry which is preliminary data.</text>
</comment>
<evidence type="ECO:0000256" key="1">
    <source>
        <dbReference type="SAM" id="MobiDB-lite"/>
    </source>
</evidence>
<name>A0A9P6H8Y5_9AGAM</name>
<dbReference type="AlphaFoldDB" id="A0A9P6H8Y5"/>
<feature type="region of interest" description="Disordered" evidence="1">
    <location>
        <begin position="171"/>
        <end position="205"/>
    </location>
</feature>
<evidence type="ECO:0000313" key="2">
    <source>
        <dbReference type="EMBL" id="KAF9781777.1"/>
    </source>
</evidence>
<protein>
    <submittedName>
        <fullName evidence="2">Uncharacterized protein</fullName>
    </submittedName>
</protein>
<accession>A0A9P6H8Y5</accession>
<gene>
    <name evidence="2" type="ORF">BJ322DRAFT_243880</name>
</gene>
<keyword evidence="3" id="KW-1185">Reference proteome</keyword>
<reference evidence="2" key="2">
    <citation type="submission" date="2020-11" db="EMBL/GenBank/DDBJ databases">
        <authorList>
            <consortium name="DOE Joint Genome Institute"/>
            <person name="Kuo A."/>
            <person name="Miyauchi S."/>
            <person name="Kiss E."/>
            <person name="Drula E."/>
            <person name="Kohler A."/>
            <person name="Sanchez-Garcia M."/>
            <person name="Andreopoulos B."/>
            <person name="Barry K.W."/>
            <person name="Bonito G."/>
            <person name="Buee M."/>
            <person name="Carver A."/>
            <person name="Chen C."/>
            <person name="Cichocki N."/>
            <person name="Clum A."/>
            <person name="Culley D."/>
            <person name="Crous P.W."/>
            <person name="Fauchery L."/>
            <person name="Girlanda M."/>
            <person name="Hayes R."/>
            <person name="Keri Z."/>
            <person name="Labutti K."/>
            <person name="Lipzen A."/>
            <person name="Lombard V."/>
            <person name="Magnuson J."/>
            <person name="Maillard F."/>
            <person name="Morin E."/>
            <person name="Murat C."/>
            <person name="Nolan M."/>
            <person name="Ohm R."/>
            <person name="Pangilinan J."/>
            <person name="Pereira M."/>
            <person name="Perotto S."/>
            <person name="Peter M."/>
            <person name="Riley R."/>
            <person name="Sitrit Y."/>
            <person name="Stielow B."/>
            <person name="Szollosi G."/>
            <person name="Zifcakova L."/>
            <person name="Stursova M."/>
            <person name="Spatafora J.W."/>
            <person name="Tedersoo L."/>
            <person name="Vaario L.-M."/>
            <person name="Yamada A."/>
            <person name="Yan M."/>
            <person name="Wang P."/>
            <person name="Xu J."/>
            <person name="Bruns T."/>
            <person name="Baldrian P."/>
            <person name="Vilgalys R."/>
            <person name="Henrissat B."/>
            <person name="Grigoriev I.V."/>
            <person name="Hibbett D."/>
            <person name="Nagy L.G."/>
            <person name="Martin F.M."/>
        </authorList>
    </citation>
    <scope>NUCLEOTIDE SEQUENCE</scope>
    <source>
        <strain evidence="2">UH-Tt-Lm1</strain>
    </source>
</reference>
<dbReference type="OrthoDB" id="3228793at2759"/>
<dbReference type="Gene3D" id="2.80.10.50">
    <property type="match status" value="1"/>
</dbReference>
<evidence type="ECO:0000313" key="3">
    <source>
        <dbReference type="Proteomes" id="UP000736335"/>
    </source>
</evidence>
<organism evidence="2 3">
    <name type="scientific">Thelephora terrestris</name>
    <dbReference type="NCBI Taxonomy" id="56493"/>
    <lineage>
        <taxon>Eukaryota</taxon>
        <taxon>Fungi</taxon>
        <taxon>Dikarya</taxon>
        <taxon>Basidiomycota</taxon>
        <taxon>Agaricomycotina</taxon>
        <taxon>Agaricomycetes</taxon>
        <taxon>Thelephorales</taxon>
        <taxon>Thelephoraceae</taxon>
        <taxon>Thelephora</taxon>
    </lineage>
</organism>
<dbReference type="EMBL" id="WIUZ02000013">
    <property type="protein sequence ID" value="KAF9781777.1"/>
    <property type="molecule type" value="Genomic_DNA"/>
</dbReference>
<reference evidence="2" key="1">
    <citation type="journal article" date="2020" name="Nat. Commun.">
        <title>Large-scale genome sequencing of mycorrhizal fungi provides insights into the early evolution of symbiotic traits.</title>
        <authorList>
            <person name="Miyauchi S."/>
            <person name="Kiss E."/>
            <person name="Kuo A."/>
            <person name="Drula E."/>
            <person name="Kohler A."/>
            <person name="Sanchez-Garcia M."/>
            <person name="Morin E."/>
            <person name="Andreopoulos B."/>
            <person name="Barry K.W."/>
            <person name="Bonito G."/>
            <person name="Buee M."/>
            <person name="Carver A."/>
            <person name="Chen C."/>
            <person name="Cichocki N."/>
            <person name="Clum A."/>
            <person name="Culley D."/>
            <person name="Crous P.W."/>
            <person name="Fauchery L."/>
            <person name="Girlanda M."/>
            <person name="Hayes R.D."/>
            <person name="Keri Z."/>
            <person name="LaButti K."/>
            <person name="Lipzen A."/>
            <person name="Lombard V."/>
            <person name="Magnuson J."/>
            <person name="Maillard F."/>
            <person name="Murat C."/>
            <person name="Nolan M."/>
            <person name="Ohm R.A."/>
            <person name="Pangilinan J."/>
            <person name="Pereira M.F."/>
            <person name="Perotto S."/>
            <person name="Peter M."/>
            <person name="Pfister S."/>
            <person name="Riley R."/>
            <person name="Sitrit Y."/>
            <person name="Stielow J.B."/>
            <person name="Szollosi G."/>
            <person name="Zifcakova L."/>
            <person name="Stursova M."/>
            <person name="Spatafora J.W."/>
            <person name="Tedersoo L."/>
            <person name="Vaario L.M."/>
            <person name="Yamada A."/>
            <person name="Yan M."/>
            <person name="Wang P."/>
            <person name="Xu J."/>
            <person name="Bruns T."/>
            <person name="Baldrian P."/>
            <person name="Vilgalys R."/>
            <person name="Dunand C."/>
            <person name="Henrissat B."/>
            <person name="Grigoriev I.V."/>
            <person name="Hibbett D."/>
            <person name="Nagy L.G."/>
            <person name="Martin F.M."/>
        </authorList>
    </citation>
    <scope>NUCLEOTIDE SEQUENCE</scope>
    <source>
        <strain evidence="2">UH-Tt-Lm1</strain>
    </source>
</reference>